<dbReference type="AlphaFoldDB" id="A0AAW1AZU8"/>
<dbReference type="InterPro" id="IPR008735">
    <property type="entry name" value="PSP94"/>
</dbReference>
<comment type="caution">
    <text evidence="6">The sequence shown here is derived from an EMBL/GenBank/DDBJ whole genome shotgun (WGS) entry which is preliminary data.</text>
</comment>
<protein>
    <submittedName>
        <fullName evidence="6">Small serum protein 5-like</fullName>
    </submittedName>
</protein>
<dbReference type="Proteomes" id="UP001474421">
    <property type="component" value="Unassembled WGS sequence"/>
</dbReference>
<evidence type="ECO:0000256" key="1">
    <source>
        <dbReference type="ARBA" id="ARBA00004613"/>
    </source>
</evidence>
<dbReference type="PANTHER" id="PTHR10500">
    <property type="entry name" value="BETA-MICROSEMINOPROTEIN"/>
    <property type="match status" value="1"/>
</dbReference>
<reference evidence="6 7" key="1">
    <citation type="journal article" date="2024" name="Proc. Natl. Acad. Sci. U.S.A.">
        <title>The genetic regulatory architecture and epigenomic basis for age-related changes in rattlesnake venom.</title>
        <authorList>
            <person name="Hogan M.P."/>
            <person name="Holding M.L."/>
            <person name="Nystrom G.S."/>
            <person name="Colston T.J."/>
            <person name="Bartlett D.A."/>
            <person name="Mason A.J."/>
            <person name="Ellsworth S.A."/>
            <person name="Rautsaw R.M."/>
            <person name="Lawrence K.C."/>
            <person name="Strickland J.L."/>
            <person name="He B."/>
            <person name="Fraser P."/>
            <person name="Margres M.J."/>
            <person name="Gilbert D.M."/>
            <person name="Gibbs H.L."/>
            <person name="Parkinson C.L."/>
            <person name="Rokyta D.R."/>
        </authorList>
    </citation>
    <scope>NUCLEOTIDE SEQUENCE [LARGE SCALE GENOMIC DNA]</scope>
    <source>
        <strain evidence="6">DRR0105</strain>
    </source>
</reference>
<evidence type="ECO:0000256" key="2">
    <source>
        <dbReference type="ARBA" id="ARBA00010352"/>
    </source>
</evidence>
<keyword evidence="4" id="KW-1015">Disulfide bond</keyword>
<proteinExistence type="inferred from homology"/>
<evidence type="ECO:0000313" key="6">
    <source>
        <dbReference type="EMBL" id="KAK9395279.1"/>
    </source>
</evidence>
<comment type="subcellular location">
    <subcellularLocation>
        <location evidence="1">Secreted</location>
    </subcellularLocation>
</comment>
<evidence type="ECO:0000256" key="5">
    <source>
        <dbReference type="SAM" id="SignalP"/>
    </source>
</evidence>
<keyword evidence="5" id="KW-0732">Signal</keyword>
<keyword evidence="3" id="KW-0964">Secreted</keyword>
<dbReference type="GO" id="GO:0005576">
    <property type="term" value="C:extracellular region"/>
    <property type="evidence" value="ECO:0007669"/>
    <property type="project" value="UniProtKB-SubCell"/>
</dbReference>
<evidence type="ECO:0000256" key="4">
    <source>
        <dbReference type="ARBA" id="ARBA00023157"/>
    </source>
</evidence>
<feature type="signal peptide" evidence="5">
    <location>
        <begin position="1"/>
        <end position="19"/>
    </location>
</feature>
<sequence>MKVFFSLIIFSFTLATCQGHCIGSFPLPKYIDGKRVPLRTCVDTYDGKTHLIGSTWKTAECFSCECRQNEMWCCKKYGGVAEREGCTAVANPETCEYDLRCIGPPVP</sequence>
<feature type="chain" id="PRO_5043855786" evidence="5">
    <location>
        <begin position="20"/>
        <end position="107"/>
    </location>
</feature>
<dbReference type="EMBL" id="JAOTOJ010000010">
    <property type="protein sequence ID" value="KAK9395279.1"/>
    <property type="molecule type" value="Genomic_DNA"/>
</dbReference>
<dbReference type="Gene3D" id="2.60.40.1900">
    <property type="entry name" value="Beta-microseminoprotein (PSP94) domain"/>
    <property type="match status" value="1"/>
</dbReference>
<name>A0AAW1AZU8_CROAD</name>
<gene>
    <name evidence="6" type="ORF">NXF25_014625</name>
</gene>
<evidence type="ECO:0000256" key="3">
    <source>
        <dbReference type="ARBA" id="ARBA00022525"/>
    </source>
</evidence>
<keyword evidence="7" id="KW-1185">Reference proteome</keyword>
<accession>A0AAW1AZU8</accession>
<evidence type="ECO:0000313" key="7">
    <source>
        <dbReference type="Proteomes" id="UP001474421"/>
    </source>
</evidence>
<dbReference type="PANTHER" id="PTHR10500:SF7">
    <property type="entry name" value="BETA-MICROSEMINOPROTEIN"/>
    <property type="match status" value="1"/>
</dbReference>
<organism evidence="6 7">
    <name type="scientific">Crotalus adamanteus</name>
    <name type="common">Eastern diamondback rattlesnake</name>
    <dbReference type="NCBI Taxonomy" id="8729"/>
    <lineage>
        <taxon>Eukaryota</taxon>
        <taxon>Metazoa</taxon>
        <taxon>Chordata</taxon>
        <taxon>Craniata</taxon>
        <taxon>Vertebrata</taxon>
        <taxon>Euteleostomi</taxon>
        <taxon>Lepidosauria</taxon>
        <taxon>Squamata</taxon>
        <taxon>Bifurcata</taxon>
        <taxon>Unidentata</taxon>
        <taxon>Episquamata</taxon>
        <taxon>Toxicofera</taxon>
        <taxon>Serpentes</taxon>
        <taxon>Colubroidea</taxon>
        <taxon>Viperidae</taxon>
        <taxon>Crotalinae</taxon>
        <taxon>Crotalus</taxon>
    </lineage>
</organism>
<comment type="similarity">
    <text evidence="2">Belongs to the beta-microseminoprotein family.</text>
</comment>
<dbReference type="Pfam" id="PF05825">
    <property type="entry name" value="PSP94"/>
    <property type="match status" value="1"/>
</dbReference>